<protein>
    <submittedName>
        <fullName evidence="1">Virion structural protein</fullName>
    </submittedName>
</protein>
<dbReference type="EMBL" id="KC751414">
    <property type="protein sequence ID" value="AGK87069.1"/>
    <property type="molecule type" value="Genomic_DNA"/>
</dbReference>
<accession>R4JKK5</accession>
<keyword evidence="2" id="KW-1185">Reference proteome</keyword>
<sequence>MARYTRTPVSTLQGINNELAKVELAMEDTLDRKGVTPNYMDANLDMNSRRILNLPAPLTDQEPLRKGDIPTGLSVSSQYVDDAIKGLTEVYTLRVSDTEELKSLDVSTGRVGERIRVNEYHEGTGYGGGTWEISTTATPNGMDILESTYDPSVKFVLSVESYHDITNLGFQINEPSSDAGVYVQRVMDADFYLKMDTVLPEGNVYWGTSVYLYAKPAKILGKGMQRTTIIPSSSLLFDTDRIPSGIDSPEEYEVNALIISLRINGESGSTTSTQRDLLVGGFSYDAEGTGYERLVHIVFSGGQSHSEFSNIYHRASNSVYYAHCLSDGASRHFYITFKHLRGQDSNHQVTTNWQPDSGLGTQMGSTWNFEDCSGGKYRKSPYDLNGVLYSNAQNSSADNVYKGSYVWDIKNSNVTLTGCAVESRYEFRDDANTGSGLIRCYDSDVTVNGGNYIGGDSSGDGTGSISDYDDGSGNVSGSLIICESSGGGSTLNLVGAQVNMRSGSQQADRFPVMSKGSRSVVRYSTTFNLWQADDLVCESGGKGVVLDIDGNITLKDDTSGRLITQDILSTDLNLLVADTGDTRQDYNLFTLAGNGSIANGVYYRANLSPLGGDLTDINWPEVAAGFGVVRLVLSGTYGYLEVQQLNGNLWRATTSNAASSFSSWYRISNVPEV</sequence>
<dbReference type="GeneID" id="16207389"/>
<dbReference type="KEGG" id="vg:16207389"/>
<organism evidence="1 2">
    <name type="scientific">Pseudoalteromonas phage RIO-1</name>
    <dbReference type="NCBI Taxonomy" id="1316739"/>
    <lineage>
        <taxon>Viruses</taxon>
        <taxon>Duplodnaviria</taxon>
        <taxon>Heunggongvirae</taxon>
        <taxon>Uroviricota</taxon>
        <taxon>Caudoviricetes</taxon>
        <taxon>Zobellviridae</taxon>
        <taxon>Melvirus</taxon>
        <taxon>Melvirus orientalis</taxon>
    </lineage>
</organism>
<evidence type="ECO:0000313" key="2">
    <source>
        <dbReference type="Proteomes" id="UP000013564"/>
    </source>
</evidence>
<evidence type="ECO:0000313" key="1">
    <source>
        <dbReference type="EMBL" id="AGK87069.1"/>
    </source>
</evidence>
<name>R4JKK5_9CAUD</name>
<gene>
    <name evidence="1" type="ORF">RIO-1_55</name>
</gene>
<dbReference type="Proteomes" id="UP000013564">
    <property type="component" value="Segment"/>
</dbReference>
<proteinExistence type="predicted"/>
<reference evidence="1 2" key="1">
    <citation type="journal article" date="2013" name="J. Virol.">
        <title>Morphology, Physiological Characteristics, and Complete Sequence of Marine Bacteriophage RIO-1 Infecting Pseudoalteromonas marina.</title>
        <authorList>
            <person name="Hardies S.C."/>
            <person name="Hwang Y.J."/>
            <person name="Hwang C.Y."/>
            <person name="Jang G.I."/>
            <person name="Cho B.C."/>
        </authorList>
    </citation>
    <scope>NUCLEOTIDE SEQUENCE [LARGE SCALE GENOMIC DNA]</scope>
</reference>
<dbReference type="RefSeq" id="YP_008051125.1">
    <property type="nucleotide sequence ID" value="NC_021300.1"/>
</dbReference>